<organism evidence="1 2">
    <name type="scientific">Candidatus Kaiserbacteria bacterium RIFCSPLOWO2_12_FULL_45_26</name>
    <dbReference type="NCBI Taxonomy" id="1798525"/>
    <lineage>
        <taxon>Bacteria</taxon>
        <taxon>Candidatus Kaiseribacteriota</taxon>
    </lineage>
</organism>
<dbReference type="InterPro" id="IPR029045">
    <property type="entry name" value="ClpP/crotonase-like_dom_sf"/>
</dbReference>
<name>A0A1F6FGV0_9BACT</name>
<evidence type="ECO:0000313" key="1">
    <source>
        <dbReference type="EMBL" id="OGG85082.1"/>
    </source>
</evidence>
<dbReference type="STRING" id="1798525.A3G90_03410"/>
<dbReference type="SUPFAM" id="SSF52096">
    <property type="entry name" value="ClpP/crotonase"/>
    <property type="match status" value="1"/>
</dbReference>
<dbReference type="InterPro" id="IPR023562">
    <property type="entry name" value="ClpP/TepA"/>
</dbReference>
<dbReference type="AlphaFoldDB" id="A0A1F6FGV0"/>
<reference evidence="1 2" key="1">
    <citation type="journal article" date="2016" name="Nat. Commun.">
        <title>Thousands of microbial genomes shed light on interconnected biogeochemical processes in an aquifer system.</title>
        <authorList>
            <person name="Anantharaman K."/>
            <person name="Brown C.T."/>
            <person name="Hug L.A."/>
            <person name="Sharon I."/>
            <person name="Castelle C.J."/>
            <person name="Probst A.J."/>
            <person name="Thomas B.C."/>
            <person name="Singh A."/>
            <person name="Wilkins M.J."/>
            <person name="Karaoz U."/>
            <person name="Brodie E.L."/>
            <person name="Williams K.H."/>
            <person name="Hubbard S.S."/>
            <person name="Banfield J.F."/>
        </authorList>
    </citation>
    <scope>NUCLEOTIDE SEQUENCE [LARGE SCALE GENOMIC DNA]</scope>
</reference>
<protein>
    <recommendedName>
        <fullName evidence="3">ATP-dependent Clp protease proteolytic subunit</fullName>
    </recommendedName>
</protein>
<dbReference type="Pfam" id="PF00574">
    <property type="entry name" value="CLP_protease"/>
    <property type="match status" value="1"/>
</dbReference>
<evidence type="ECO:0008006" key="3">
    <source>
        <dbReference type="Google" id="ProtNLM"/>
    </source>
</evidence>
<dbReference type="Gene3D" id="3.90.226.10">
    <property type="entry name" value="2-enoyl-CoA Hydratase, Chain A, domain 1"/>
    <property type="match status" value="1"/>
</dbReference>
<evidence type="ECO:0000313" key="2">
    <source>
        <dbReference type="Proteomes" id="UP000177325"/>
    </source>
</evidence>
<proteinExistence type="predicted"/>
<dbReference type="EMBL" id="MFMM01000001">
    <property type="protein sequence ID" value="OGG85082.1"/>
    <property type="molecule type" value="Genomic_DNA"/>
</dbReference>
<sequence length="189" mass="21700">MTKFEGEISGYRIEKLLEQLQRNYGSACVMIDSPGGTFNFFSRLAPALARSGFVSIGERVASAAIVLQLLGRERLALPESTYFFHEVRTIFRPGLEVTICDVEHALEIEEEMARQSKRPQQEFLKQWHDQLRRGQEWMLDFMSKQTGLPSSLFLNLMRGNATLSAREAVQYGIVHRVISEEELIALYRR</sequence>
<accession>A0A1F6FGV0</accession>
<comment type="caution">
    <text evidence="1">The sequence shown here is derived from an EMBL/GenBank/DDBJ whole genome shotgun (WGS) entry which is preliminary data.</text>
</comment>
<dbReference type="Proteomes" id="UP000177325">
    <property type="component" value="Unassembled WGS sequence"/>
</dbReference>
<gene>
    <name evidence="1" type="ORF">A3G90_03410</name>
</gene>